<dbReference type="KEGG" id="hazt:108668889"/>
<keyword evidence="7" id="KW-0808">Transferase</keyword>
<reference evidence="10" key="1">
    <citation type="submission" date="2025-08" db="UniProtKB">
        <authorList>
            <consortium name="RefSeq"/>
        </authorList>
    </citation>
    <scope>IDENTIFICATION</scope>
    <source>
        <tissue evidence="10">Whole organism</tissue>
    </source>
</reference>
<dbReference type="OrthoDB" id="276151at2759"/>
<keyword evidence="9" id="KW-1185">Reference proteome</keyword>
<keyword evidence="5" id="KW-0963">Cytoplasm</keyword>
<sequence length="242" mass="28200">MGDDEDNNAFWSSRWSDDPSWHLDEVNPHLRRHLSHLAPPPGRHRIFVPLCGKSLDLKWLHSKGHSVVGVELVEEVVKNFFEENEPNYLVKDLGWGTLYTNARRSLQIYVGDIFKLKMEELGRFDGVWDRGALVSIPEARRAEDRGALVSIPEARRAEYAAIIRRLLRPHFRYLLNNFLYRPPEKFEGPPYTVPNYTVHELFGQIAIWKILETEEMMSKEEMQARGLEVAMQVFLLLTPKHL</sequence>
<dbReference type="AlphaFoldDB" id="A0A8B7NDR5"/>
<evidence type="ECO:0000256" key="8">
    <source>
        <dbReference type="ARBA" id="ARBA00022691"/>
    </source>
</evidence>
<proteinExistence type="inferred from homology"/>
<dbReference type="GeneID" id="108668889"/>
<dbReference type="EC" id="2.1.1.67" evidence="4"/>
<dbReference type="SUPFAM" id="SSF53335">
    <property type="entry name" value="S-adenosyl-L-methionine-dependent methyltransferases"/>
    <property type="match status" value="1"/>
</dbReference>
<dbReference type="Gene3D" id="3.40.50.150">
    <property type="entry name" value="Vaccinia Virus protein VP39"/>
    <property type="match status" value="2"/>
</dbReference>
<comment type="similarity">
    <text evidence="3">Belongs to the class I-like SAM-binding methyltransferase superfamily. TPMT family.</text>
</comment>
<evidence type="ECO:0000256" key="3">
    <source>
        <dbReference type="ARBA" id="ARBA00008145"/>
    </source>
</evidence>
<evidence type="ECO:0000313" key="9">
    <source>
        <dbReference type="Proteomes" id="UP000694843"/>
    </source>
</evidence>
<evidence type="ECO:0000256" key="6">
    <source>
        <dbReference type="ARBA" id="ARBA00022603"/>
    </source>
</evidence>
<keyword evidence="6" id="KW-0489">Methyltransferase</keyword>
<organism evidence="9 10">
    <name type="scientific">Hyalella azteca</name>
    <name type="common">Amphipod</name>
    <dbReference type="NCBI Taxonomy" id="294128"/>
    <lineage>
        <taxon>Eukaryota</taxon>
        <taxon>Metazoa</taxon>
        <taxon>Ecdysozoa</taxon>
        <taxon>Arthropoda</taxon>
        <taxon>Crustacea</taxon>
        <taxon>Multicrustacea</taxon>
        <taxon>Malacostraca</taxon>
        <taxon>Eumalacostraca</taxon>
        <taxon>Peracarida</taxon>
        <taxon>Amphipoda</taxon>
        <taxon>Senticaudata</taxon>
        <taxon>Talitrida</taxon>
        <taxon>Talitroidea</taxon>
        <taxon>Hyalellidae</taxon>
        <taxon>Hyalella</taxon>
    </lineage>
</organism>
<gene>
    <name evidence="10" type="primary">LOC108668889</name>
</gene>
<evidence type="ECO:0000256" key="5">
    <source>
        <dbReference type="ARBA" id="ARBA00022490"/>
    </source>
</evidence>
<name>A0A8B7NDR5_HYAAZ</name>
<comment type="catalytic activity">
    <reaction evidence="1">
        <text>S-adenosyl-L-methionine + a thiopurine = S-adenosyl-L-homocysteine + a thiopurine S-methylether.</text>
        <dbReference type="EC" id="2.1.1.67"/>
    </reaction>
</comment>
<evidence type="ECO:0000256" key="2">
    <source>
        <dbReference type="ARBA" id="ARBA00004496"/>
    </source>
</evidence>
<dbReference type="GO" id="GO:0008119">
    <property type="term" value="F:thiopurine S-methyltransferase activity"/>
    <property type="evidence" value="ECO:0007669"/>
    <property type="project" value="UniProtKB-EC"/>
</dbReference>
<dbReference type="InterPro" id="IPR025835">
    <property type="entry name" value="Thiopurine_S-MeTrfase"/>
</dbReference>
<protein>
    <recommendedName>
        <fullName evidence="4">thiopurine S-methyltransferase</fullName>
        <ecNumber evidence="4">2.1.1.67</ecNumber>
    </recommendedName>
</protein>
<dbReference type="InterPro" id="IPR008854">
    <property type="entry name" value="TPMT"/>
</dbReference>
<evidence type="ECO:0000256" key="7">
    <source>
        <dbReference type="ARBA" id="ARBA00022679"/>
    </source>
</evidence>
<evidence type="ECO:0000256" key="4">
    <source>
        <dbReference type="ARBA" id="ARBA00011905"/>
    </source>
</evidence>
<dbReference type="RefSeq" id="XP_018011636.1">
    <property type="nucleotide sequence ID" value="XM_018156147.2"/>
</dbReference>
<keyword evidence="8" id="KW-0949">S-adenosyl-L-methionine</keyword>
<dbReference type="PANTHER" id="PTHR10259">
    <property type="entry name" value="THIOPURINE S-METHYLTRANSFERASE"/>
    <property type="match status" value="1"/>
</dbReference>
<accession>A0A8B7NDR5</accession>
<dbReference type="InterPro" id="IPR029063">
    <property type="entry name" value="SAM-dependent_MTases_sf"/>
</dbReference>
<dbReference type="Pfam" id="PF05724">
    <property type="entry name" value="TPMT"/>
    <property type="match status" value="2"/>
</dbReference>
<dbReference type="OMA" id="EGRINDW"/>
<dbReference type="PROSITE" id="PS51585">
    <property type="entry name" value="SAM_MT_TPMT"/>
    <property type="match status" value="1"/>
</dbReference>
<dbReference type="GO" id="GO:0005737">
    <property type="term" value="C:cytoplasm"/>
    <property type="evidence" value="ECO:0007669"/>
    <property type="project" value="UniProtKB-SubCell"/>
</dbReference>
<dbReference type="GO" id="GO:0032259">
    <property type="term" value="P:methylation"/>
    <property type="evidence" value="ECO:0007669"/>
    <property type="project" value="UniProtKB-KW"/>
</dbReference>
<dbReference type="Proteomes" id="UP000694843">
    <property type="component" value="Unplaced"/>
</dbReference>
<dbReference type="PANTHER" id="PTHR10259:SF11">
    <property type="entry name" value="THIOPURINE S-METHYLTRANSFERASE"/>
    <property type="match status" value="1"/>
</dbReference>
<dbReference type="PIRSF" id="PIRSF023956">
    <property type="entry name" value="Thiopurine_S-methyltransferase"/>
    <property type="match status" value="1"/>
</dbReference>
<evidence type="ECO:0000256" key="1">
    <source>
        <dbReference type="ARBA" id="ARBA00000903"/>
    </source>
</evidence>
<comment type="subcellular location">
    <subcellularLocation>
        <location evidence="2">Cytoplasm</location>
    </subcellularLocation>
</comment>
<evidence type="ECO:0000313" key="10">
    <source>
        <dbReference type="RefSeq" id="XP_018011636.1"/>
    </source>
</evidence>